<gene>
    <name evidence="1" type="ORF">NLU13_1338</name>
</gene>
<reference evidence="1" key="1">
    <citation type="submission" date="2022-10" db="EMBL/GenBank/DDBJ databases">
        <title>Determination and structural analysis of whole genome sequence of Sarocladium strictum F4-1.</title>
        <authorList>
            <person name="Hu L."/>
            <person name="Jiang Y."/>
        </authorList>
    </citation>
    <scope>NUCLEOTIDE SEQUENCE</scope>
    <source>
        <strain evidence="1">F4-1</strain>
    </source>
</reference>
<dbReference type="EMBL" id="JAPDFR010000001">
    <property type="protein sequence ID" value="KAK0391839.1"/>
    <property type="molecule type" value="Genomic_DNA"/>
</dbReference>
<evidence type="ECO:0000313" key="2">
    <source>
        <dbReference type="Proteomes" id="UP001175261"/>
    </source>
</evidence>
<name>A0AA39GSR2_SARSR</name>
<dbReference type="AlphaFoldDB" id="A0AA39GSR2"/>
<keyword evidence="2" id="KW-1185">Reference proteome</keyword>
<proteinExistence type="predicted"/>
<evidence type="ECO:0000313" key="1">
    <source>
        <dbReference type="EMBL" id="KAK0391839.1"/>
    </source>
</evidence>
<sequence>MLVFRDINAAKTHLMRMRNPVDEKRWRTEAENVDRADYLLAKLKASIAVIHYLNRVTTPNANGKLATIVNNIGYQLAYAQQLWNKVAILQFWREWVKDLFEVALINQTRKFVEGLIKEMRLAWAPRSGETAKKVLETVEIMEAELEHLSIDTSNFH</sequence>
<protein>
    <submittedName>
        <fullName evidence="1">Uncharacterized protein</fullName>
    </submittedName>
</protein>
<dbReference type="Proteomes" id="UP001175261">
    <property type="component" value="Unassembled WGS sequence"/>
</dbReference>
<organism evidence="1 2">
    <name type="scientific">Sarocladium strictum</name>
    <name type="common">Black bundle disease fungus</name>
    <name type="synonym">Acremonium strictum</name>
    <dbReference type="NCBI Taxonomy" id="5046"/>
    <lineage>
        <taxon>Eukaryota</taxon>
        <taxon>Fungi</taxon>
        <taxon>Dikarya</taxon>
        <taxon>Ascomycota</taxon>
        <taxon>Pezizomycotina</taxon>
        <taxon>Sordariomycetes</taxon>
        <taxon>Hypocreomycetidae</taxon>
        <taxon>Hypocreales</taxon>
        <taxon>Sarocladiaceae</taxon>
        <taxon>Sarocladium</taxon>
    </lineage>
</organism>
<accession>A0AA39GSR2</accession>
<comment type="caution">
    <text evidence="1">The sequence shown here is derived from an EMBL/GenBank/DDBJ whole genome shotgun (WGS) entry which is preliminary data.</text>
</comment>